<evidence type="ECO:0000256" key="2">
    <source>
        <dbReference type="ARBA" id="ARBA00008226"/>
    </source>
</evidence>
<dbReference type="InterPro" id="IPR008909">
    <property type="entry name" value="DALR_anticod-bd"/>
</dbReference>
<feature type="domain" description="DALR anticodon binding" evidence="11">
    <location>
        <begin position="594"/>
        <end position="694"/>
    </location>
</feature>
<evidence type="ECO:0000256" key="4">
    <source>
        <dbReference type="ARBA" id="ARBA00022598"/>
    </source>
</evidence>
<evidence type="ECO:0000256" key="3">
    <source>
        <dbReference type="ARBA" id="ARBA00022490"/>
    </source>
</evidence>
<evidence type="ECO:0000256" key="10">
    <source>
        <dbReference type="HAMAP-Rule" id="MF_00255"/>
    </source>
</evidence>
<dbReference type="SUPFAM" id="SSF109604">
    <property type="entry name" value="HD-domain/PDEase-like"/>
    <property type="match status" value="1"/>
</dbReference>
<dbReference type="NCBIfam" id="TIGR00211">
    <property type="entry name" value="glyS"/>
    <property type="match status" value="1"/>
</dbReference>
<evidence type="ECO:0000256" key="9">
    <source>
        <dbReference type="ARBA" id="ARBA00047937"/>
    </source>
</evidence>
<name>B1GZQ1_ENDTX</name>
<dbReference type="HAMAP" id="MF_00255">
    <property type="entry name" value="Gly_tRNA_synth_beta"/>
    <property type="match status" value="1"/>
</dbReference>
<comment type="subcellular location">
    <subcellularLocation>
        <location evidence="1 10">Cytoplasm</location>
    </subcellularLocation>
</comment>
<dbReference type="GO" id="GO:0005829">
    <property type="term" value="C:cytosol"/>
    <property type="evidence" value="ECO:0007669"/>
    <property type="project" value="TreeGrafter"/>
</dbReference>
<sequence length="704" mass="79016">MVDGNIKNALLEIGAEEIPSSYIEPALKQIEDYALKAFNTSGLKHGVLKTYATPRRLVLIVENLEEKSDDKTEEVLGPSLNAAKDAHGKYTRAAVGFALKNGVIPEKLAVKTTEKGDYLFFVKKIKGEKTEKLLVAIFPEIIKNISFPKIMIWEESGFKFARPVRNIVALYGKKVIKFKIADVNSSNWTVGLHTYDNSRIKIDLPEKYLLAMKNKSVIVDQNERREEIKRSIKYAAENIGSVIPDEELVDKVNYLVEYPSAVLCAFNRKYLDLPQEILTVCMRKSQKSFAINDENGKFSNYFISVKNGVSKYQETAKEGYEKVVAARLADAEFFYSNDLKKGLGINIEKLKGIVFHKEIGTVYEKIERIKQIATLFNEEFDMRIDGSALERAVMLSKVDLTSEMVFEYPELQGVMGRIYALKSGENADVASSVEQHYWPLVTSGKLPLHPMASLLSLADKIDTLTAFFSIGLEPSGSADPYGVKRAGTGFVKVAMNELPKCDLTGVVGRVFEFLPENVKNNPKSKDACERLIKFFWQRIENIFESEGYNSDEVKAVINAVGINKLKYIGSLRTKLEALRNADREGDFSFVVAIFKRINNIISQAKKQNIGISGVVNEDLLAENAEKALYTAAKKAKAEIENCVSANEYGRVFGKVSEIKPAIDSFFEKVMVMAEDETIKLNRVSLLSYIKNMFAGFVDFSVLRR</sequence>
<proteinExistence type="inferred from homology"/>
<dbReference type="Pfam" id="PF02092">
    <property type="entry name" value="tRNA_synt_2f"/>
    <property type="match status" value="1"/>
</dbReference>
<keyword evidence="4 10" id="KW-0436">Ligase</keyword>
<dbReference type="AlphaFoldDB" id="B1GZQ1"/>
<keyword evidence="13" id="KW-1185">Reference proteome</keyword>
<dbReference type="GO" id="GO:0006420">
    <property type="term" value="P:arginyl-tRNA aminoacylation"/>
    <property type="evidence" value="ECO:0007669"/>
    <property type="project" value="InterPro"/>
</dbReference>
<accession>B1GZQ1</accession>
<evidence type="ECO:0000259" key="11">
    <source>
        <dbReference type="Pfam" id="PF05746"/>
    </source>
</evidence>
<organism evidence="12 13">
    <name type="scientific">Endomicrobium trichonymphae</name>
    <dbReference type="NCBI Taxonomy" id="1408204"/>
    <lineage>
        <taxon>Bacteria</taxon>
        <taxon>Pseudomonadati</taxon>
        <taxon>Elusimicrobiota</taxon>
        <taxon>Endomicrobiia</taxon>
        <taxon>Endomicrobiales</taxon>
        <taxon>Endomicrobiaceae</taxon>
        <taxon>Candidatus Endomicrobiellum</taxon>
    </lineage>
</organism>
<dbReference type="RefSeq" id="WP_015423260.1">
    <property type="nucleotide sequence ID" value="NC_020419.1"/>
</dbReference>
<keyword evidence="3 10" id="KW-0963">Cytoplasm</keyword>
<dbReference type="PRINTS" id="PR01045">
    <property type="entry name" value="TRNASYNTHGB"/>
</dbReference>
<evidence type="ECO:0000256" key="1">
    <source>
        <dbReference type="ARBA" id="ARBA00004496"/>
    </source>
</evidence>
<comment type="subunit">
    <text evidence="10">Tetramer of two alpha and two beta subunits.</text>
</comment>
<dbReference type="InterPro" id="IPR015944">
    <property type="entry name" value="Gly-tRNA-synth_bsu"/>
</dbReference>
<comment type="catalytic activity">
    <reaction evidence="9 10">
        <text>tRNA(Gly) + glycine + ATP = glycyl-tRNA(Gly) + AMP + diphosphate</text>
        <dbReference type="Rhea" id="RHEA:16013"/>
        <dbReference type="Rhea" id="RHEA-COMP:9664"/>
        <dbReference type="Rhea" id="RHEA-COMP:9683"/>
        <dbReference type="ChEBI" id="CHEBI:30616"/>
        <dbReference type="ChEBI" id="CHEBI:33019"/>
        <dbReference type="ChEBI" id="CHEBI:57305"/>
        <dbReference type="ChEBI" id="CHEBI:78442"/>
        <dbReference type="ChEBI" id="CHEBI:78522"/>
        <dbReference type="ChEBI" id="CHEBI:456215"/>
        <dbReference type="EC" id="6.1.1.14"/>
    </reaction>
</comment>
<dbReference type="GO" id="GO:0004820">
    <property type="term" value="F:glycine-tRNA ligase activity"/>
    <property type="evidence" value="ECO:0007669"/>
    <property type="project" value="UniProtKB-UniRule"/>
</dbReference>
<evidence type="ECO:0000256" key="7">
    <source>
        <dbReference type="ARBA" id="ARBA00022917"/>
    </source>
</evidence>
<dbReference type="HOGENOM" id="CLU_007220_2_2_0"/>
<protein>
    <recommendedName>
        <fullName evidence="10">Glycine--tRNA ligase beta subunit</fullName>
        <ecNumber evidence="10">6.1.1.14</ecNumber>
    </recommendedName>
    <alternativeName>
        <fullName evidence="10">Glycyl-tRNA synthetase beta subunit</fullName>
        <shortName evidence="10">GlyRS</shortName>
    </alternativeName>
</protein>
<dbReference type="InterPro" id="IPR006194">
    <property type="entry name" value="Gly-tRNA-synth_heterodimer"/>
</dbReference>
<comment type="similarity">
    <text evidence="2 10">Belongs to the class-II aminoacyl-tRNA synthetase family.</text>
</comment>
<dbReference type="EMBL" id="AP009510">
    <property type="protein sequence ID" value="BAG13733.1"/>
    <property type="molecule type" value="Genomic_DNA"/>
</dbReference>
<dbReference type="GO" id="GO:0005524">
    <property type="term" value="F:ATP binding"/>
    <property type="evidence" value="ECO:0007669"/>
    <property type="project" value="UniProtKB-UniRule"/>
</dbReference>
<evidence type="ECO:0000313" key="12">
    <source>
        <dbReference type="EMBL" id="BAG13733.1"/>
    </source>
</evidence>
<dbReference type="PANTHER" id="PTHR30075:SF2">
    <property type="entry name" value="GLYCINE--TRNA LIGASE, CHLOROPLASTIC_MITOCHONDRIAL 2"/>
    <property type="match status" value="1"/>
</dbReference>
<evidence type="ECO:0000313" key="13">
    <source>
        <dbReference type="Proteomes" id="UP000001691"/>
    </source>
</evidence>
<evidence type="ECO:0000256" key="6">
    <source>
        <dbReference type="ARBA" id="ARBA00022840"/>
    </source>
</evidence>
<dbReference type="PROSITE" id="PS50861">
    <property type="entry name" value="AA_TRNA_LIGASE_II_GLYAB"/>
    <property type="match status" value="1"/>
</dbReference>
<keyword evidence="7 10" id="KW-0648">Protein biosynthesis</keyword>
<evidence type="ECO:0000256" key="8">
    <source>
        <dbReference type="ARBA" id="ARBA00023146"/>
    </source>
</evidence>
<keyword evidence="8 10" id="KW-0030">Aminoacyl-tRNA synthetase</keyword>
<dbReference type="GO" id="GO:0006426">
    <property type="term" value="P:glycyl-tRNA aminoacylation"/>
    <property type="evidence" value="ECO:0007669"/>
    <property type="project" value="UniProtKB-UniRule"/>
</dbReference>
<dbReference type="KEGG" id="rsd:TGRD_249"/>
<dbReference type="PANTHER" id="PTHR30075">
    <property type="entry name" value="GLYCYL-TRNA SYNTHETASE"/>
    <property type="match status" value="1"/>
</dbReference>
<evidence type="ECO:0000256" key="5">
    <source>
        <dbReference type="ARBA" id="ARBA00022741"/>
    </source>
</evidence>
<dbReference type="EC" id="6.1.1.14" evidence="10"/>
<dbReference type="STRING" id="471821.TGRD_250"/>
<gene>
    <name evidence="10" type="primary">glyS</name>
    <name evidence="12" type="ordered locus">TGRD_249</name>
</gene>
<dbReference type="Pfam" id="PF05746">
    <property type="entry name" value="DALR_1"/>
    <property type="match status" value="1"/>
</dbReference>
<reference evidence="13" key="1">
    <citation type="journal article" date="2008" name="Proc. Natl. Acad. Sci. U.S.A.">
        <title>Complete genome of the uncultured termite group 1 bacteria in a single host protist cell.</title>
        <authorList>
            <person name="Hongoh Y."/>
            <person name="Sharma V.K."/>
            <person name="Prakash T."/>
            <person name="Noda S."/>
            <person name="Taylor T.D."/>
            <person name="Kudo T."/>
            <person name="Sakaki Y."/>
            <person name="Toyoda A."/>
            <person name="Hattori M."/>
            <person name="Ohkuma M."/>
        </authorList>
    </citation>
    <scope>NUCLEOTIDE SEQUENCE [LARGE SCALE GENOMIC DNA]</scope>
    <source>
        <strain evidence="13">Rs-D17 genomovar Ri2008</strain>
    </source>
</reference>
<dbReference type="GO" id="GO:0004814">
    <property type="term" value="F:arginine-tRNA ligase activity"/>
    <property type="evidence" value="ECO:0007669"/>
    <property type="project" value="InterPro"/>
</dbReference>
<keyword evidence="6 10" id="KW-0067">ATP-binding</keyword>
<dbReference type="PATRIC" id="fig|471821.5.peg.369"/>
<dbReference type="Proteomes" id="UP000001691">
    <property type="component" value="Chromosome"/>
</dbReference>
<keyword evidence="5 10" id="KW-0547">Nucleotide-binding</keyword>